<dbReference type="EMBL" id="AABL01001603">
    <property type="protein sequence ID" value="EAA17095.1"/>
    <property type="molecule type" value="Genomic_DNA"/>
</dbReference>
<dbReference type="PROSITE" id="PS50086">
    <property type="entry name" value="TBC_RABGAP"/>
    <property type="match status" value="1"/>
</dbReference>
<dbReference type="Pfam" id="PF00566">
    <property type="entry name" value="RabGAP-TBC"/>
    <property type="match status" value="1"/>
</dbReference>
<dbReference type="Proteomes" id="UP000008553">
    <property type="component" value="Unassembled WGS sequence"/>
</dbReference>
<dbReference type="FunFam" id="1.10.472.80:FF:000041">
    <property type="entry name" value="TBC domain containing protein"/>
    <property type="match status" value="1"/>
</dbReference>
<accession>Q7REF0</accession>
<evidence type="ECO:0000256" key="1">
    <source>
        <dbReference type="SAM" id="Coils"/>
    </source>
</evidence>
<evidence type="ECO:0000259" key="3">
    <source>
        <dbReference type="PROSITE" id="PS50086"/>
    </source>
</evidence>
<name>Q7REF0_PLAYO</name>
<feature type="coiled-coil region" evidence="1">
    <location>
        <begin position="73"/>
        <end position="100"/>
    </location>
</feature>
<dbReference type="InterPro" id="IPR000195">
    <property type="entry name" value="Rab-GAP-TBC_dom"/>
</dbReference>
<keyword evidence="1" id="KW-0175">Coiled coil</keyword>
<sequence length="659" mass="78032">MKLNEEINQSPKPQMEPKNISHKMKKLHHILNNPIIDINELKNILWGGISCEVPFIVREQCWKLALGYLPLNREDTEKVLKKKRDEYENLEKQYYNKNKLSEDELKILRQIKVDIPRTKSCYNIFNNNKIQQLSERVLFIYSVRHPACGYVQGINDLITPFLIVFLRPIILKKEINSDDIDNVSNDELKNVESDLYFCLSKLLEQIQDNYTFGQPGIQRAIIKVKEIVKRVDKSLFNHIYDNNIDFIQFSFRWVNCLLLREFPIDISIRLLDTYISDISDIFTDFHPYICAVFLVHWSKHLKQMDFQQMLLFMQRFPTQNWKIQDIESILSEAFVLKNAFQSSPKHFSYLFINWLLSIFDIYNFALNISENDVNVYSLSKYVQTCLNISVPIAIRLTLLYISKQKELLKNYLISIIHMIKGVTVLKVTQNGKLKKRILKFSSYNITIVGSWSRKILNYDEITQVNIGSCCTSELFIFEKSCPNYVNRMNYIVIRTPDRSYSFLFFLDDDIVKIIKELSVFNKLSNILKNDKSCSYINKKKKKNDEKNKNQIENNDNNRGVSNTRNYMREKLEDFSDDAINLKYFLLSNIKFAHKEIVNVNSKEVKEILKKNNMIYFDTYDFQNKKINSLFLFLQIVLDIYGPEIWLTSKFDEIIFTHLN</sequence>
<keyword evidence="5" id="KW-1185">Reference proteome</keyword>
<evidence type="ECO:0000313" key="4">
    <source>
        <dbReference type="EMBL" id="EAA17095.1"/>
    </source>
</evidence>
<feature type="domain" description="Rab-GAP TBC" evidence="3">
    <location>
        <begin position="52"/>
        <end position="278"/>
    </location>
</feature>
<dbReference type="FunCoup" id="Q7REF0">
    <property type="interactions" value="431"/>
</dbReference>
<evidence type="ECO:0000313" key="5">
    <source>
        <dbReference type="Proteomes" id="UP000008553"/>
    </source>
</evidence>
<evidence type="ECO:0000256" key="2">
    <source>
        <dbReference type="SAM" id="MobiDB-lite"/>
    </source>
</evidence>
<dbReference type="InterPro" id="IPR035969">
    <property type="entry name" value="Rab-GAP_TBC_sf"/>
</dbReference>
<proteinExistence type="predicted"/>
<dbReference type="STRING" id="73239.Q7REF0"/>
<dbReference type="PaxDb" id="73239-Q7REF0"/>
<dbReference type="KEGG" id="pyo:PY17X_1367000"/>
<protein>
    <submittedName>
        <fullName evidence="4">TBC domain, putative</fullName>
    </submittedName>
</protein>
<dbReference type="SUPFAM" id="SSF47923">
    <property type="entry name" value="Ypt/Rab-GAP domain of gyp1p"/>
    <property type="match status" value="2"/>
</dbReference>
<dbReference type="Gene3D" id="1.10.8.270">
    <property type="entry name" value="putative rabgap domain of human tbc1 domain family member 14 like domains"/>
    <property type="match status" value="1"/>
</dbReference>
<dbReference type="Gene3D" id="1.10.10.750">
    <property type="entry name" value="Ypt/Rab-GAP domain of gyp1p, domain 1"/>
    <property type="match status" value="1"/>
</dbReference>
<gene>
    <name evidence="4" type="ORF">PY05115</name>
</gene>
<feature type="region of interest" description="Disordered" evidence="2">
    <location>
        <begin position="538"/>
        <end position="562"/>
    </location>
</feature>
<dbReference type="InParanoid" id="Q7REF0"/>
<dbReference type="Gene3D" id="1.10.472.80">
    <property type="entry name" value="Ypt/Rab-GAP domain of gyp1p, domain 3"/>
    <property type="match status" value="1"/>
</dbReference>
<organism evidence="4 5">
    <name type="scientific">Plasmodium yoelii yoelii</name>
    <dbReference type="NCBI Taxonomy" id="73239"/>
    <lineage>
        <taxon>Eukaryota</taxon>
        <taxon>Sar</taxon>
        <taxon>Alveolata</taxon>
        <taxon>Apicomplexa</taxon>
        <taxon>Aconoidasida</taxon>
        <taxon>Haemosporida</taxon>
        <taxon>Plasmodiidae</taxon>
        <taxon>Plasmodium</taxon>
        <taxon>Plasmodium (Vinckeia)</taxon>
    </lineage>
</organism>
<dbReference type="FunFam" id="1.10.8.270:FF:000028">
    <property type="entry name" value="TBC domain containing protein"/>
    <property type="match status" value="1"/>
</dbReference>
<dbReference type="PANTHER" id="PTHR22957">
    <property type="entry name" value="TBC1 DOMAIN FAMILY MEMBER GTPASE-ACTIVATING PROTEIN"/>
    <property type="match status" value="1"/>
</dbReference>
<comment type="caution">
    <text evidence="4">The sequence shown here is derived from an EMBL/GenBank/DDBJ whole genome shotgun (WGS) entry which is preliminary data.</text>
</comment>
<dbReference type="AlphaFoldDB" id="Q7REF0"/>
<dbReference type="SMART" id="SM00164">
    <property type="entry name" value="TBC"/>
    <property type="match status" value="1"/>
</dbReference>
<dbReference type="PANTHER" id="PTHR22957:SF26">
    <property type="entry name" value="LD44506P"/>
    <property type="match status" value="1"/>
</dbReference>
<reference evidence="4 5" key="1">
    <citation type="journal article" date="2002" name="Nature">
        <title>Genome sequence and comparative analysis of the model rodent malaria parasite Plasmodium yoelii yoelii.</title>
        <authorList>
            <person name="Carlton J.M."/>
            <person name="Angiuoli S.V."/>
            <person name="Suh B.B."/>
            <person name="Kooij T.W."/>
            <person name="Pertea M."/>
            <person name="Silva J.C."/>
            <person name="Ermolaeva M.D."/>
            <person name="Allen J.E."/>
            <person name="Selengut J.D."/>
            <person name="Koo H.L."/>
            <person name="Peterson J.D."/>
            <person name="Pop M."/>
            <person name="Kosack D.S."/>
            <person name="Shumway M.F."/>
            <person name="Bidwell S.L."/>
            <person name="Shallom S.J."/>
            <person name="van Aken S.E."/>
            <person name="Riedmuller S.B."/>
            <person name="Feldblyum T.V."/>
            <person name="Cho J.K."/>
            <person name="Quackenbush J."/>
            <person name="Sedegah M."/>
            <person name="Shoaibi A."/>
            <person name="Cummings L.M."/>
            <person name="Florens L."/>
            <person name="Yates J.R."/>
            <person name="Raine J.D."/>
            <person name="Sinden R.E."/>
            <person name="Harris M.A."/>
            <person name="Cunningham D.A."/>
            <person name="Preiser P.R."/>
            <person name="Bergman L.W."/>
            <person name="Vaidya A.B."/>
            <person name="van Lin L.H."/>
            <person name="Janse C.J."/>
            <person name="Waters A.P."/>
            <person name="Smith H.O."/>
            <person name="White O.R."/>
            <person name="Salzberg S.L."/>
            <person name="Venter J.C."/>
            <person name="Fraser C.M."/>
            <person name="Hoffman S.L."/>
            <person name="Gardner M.J."/>
            <person name="Carucci D.J."/>
        </authorList>
    </citation>
    <scope>NUCLEOTIDE SEQUENCE [LARGE SCALE GENOMIC DNA]</scope>
    <source>
        <strain evidence="4 5">17XNL</strain>
    </source>
</reference>
<dbReference type="GO" id="GO:0005096">
    <property type="term" value="F:GTPase activator activity"/>
    <property type="evidence" value="ECO:0007669"/>
    <property type="project" value="TreeGrafter"/>
</dbReference>